<name>A0A3D8QAJ1_9HELO</name>
<evidence type="ECO:0000313" key="2">
    <source>
        <dbReference type="EMBL" id="RDW58791.1"/>
    </source>
</evidence>
<dbReference type="OrthoDB" id="3473305at2759"/>
<reference evidence="2 3" key="1">
    <citation type="journal article" date="2018" name="IMA Fungus">
        <title>IMA Genome-F 9: Draft genome sequence of Annulohypoxylon stygium, Aspergillus mulundensis, Berkeleyomyces basicola (syn. Thielaviopsis basicola), Ceratocystis smalleyi, two Cercospora beticola strains, Coleophoma cylindrospora, Fusarium fracticaudum, Phialophora cf. hyalina, and Morchella septimelata.</title>
        <authorList>
            <person name="Wingfield B.D."/>
            <person name="Bills G.F."/>
            <person name="Dong Y."/>
            <person name="Huang W."/>
            <person name="Nel W.J."/>
            <person name="Swalarsk-Parry B.S."/>
            <person name="Vaghefi N."/>
            <person name="Wilken P.M."/>
            <person name="An Z."/>
            <person name="de Beer Z.W."/>
            <person name="De Vos L."/>
            <person name="Chen L."/>
            <person name="Duong T.A."/>
            <person name="Gao Y."/>
            <person name="Hammerbacher A."/>
            <person name="Kikkert J.R."/>
            <person name="Li Y."/>
            <person name="Li H."/>
            <person name="Li K."/>
            <person name="Li Q."/>
            <person name="Liu X."/>
            <person name="Ma X."/>
            <person name="Naidoo K."/>
            <person name="Pethybridge S.J."/>
            <person name="Sun J."/>
            <person name="Steenkamp E.T."/>
            <person name="van der Nest M.A."/>
            <person name="van Wyk S."/>
            <person name="Wingfield M.J."/>
            <person name="Xiong C."/>
            <person name="Yue Q."/>
            <person name="Zhang X."/>
        </authorList>
    </citation>
    <scope>NUCLEOTIDE SEQUENCE [LARGE SCALE GENOMIC DNA]</scope>
    <source>
        <strain evidence="2 3">BP6252</strain>
    </source>
</reference>
<protein>
    <recommendedName>
        <fullName evidence="1">2EXR domain-containing protein</fullName>
    </recommendedName>
</protein>
<dbReference type="Proteomes" id="UP000256645">
    <property type="component" value="Unassembled WGS sequence"/>
</dbReference>
<dbReference type="Pfam" id="PF20150">
    <property type="entry name" value="2EXR"/>
    <property type="match status" value="1"/>
</dbReference>
<dbReference type="PANTHER" id="PTHR35910:SF1">
    <property type="entry name" value="2EXR DOMAIN-CONTAINING PROTEIN"/>
    <property type="match status" value="1"/>
</dbReference>
<comment type="caution">
    <text evidence="2">The sequence shown here is derived from an EMBL/GenBank/DDBJ whole genome shotgun (WGS) entry which is preliminary data.</text>
</comment>
<dbReference type="AlphaFoldDB" id="A0A3D8QAJ1"/>
<dbReference type="InterPro" id="IPR045518">
    <property type="entry name" value="2EXR"/>
</dbReference>
<dbReference type="EMBL" id="PDLM01000017">
    <property type="protein sequence ID" value="RDW58791.1"/>
    <property type="molecule type" value="Genomic_DNA"/>
</dbReference>
<feature type="domain" description="2EXR" evidence="1">
    <location>
        <begin position="25"/>
        <end position="123"/>
    </location>
</feature>
<keyword evidence="3" id="KW-1185">Reference proteome</keyword>
<evidence type="ECO:0000313" key="3">
    <source>
        <dbReference type="Proteomes" id="UP000256645"/>
    </source>
</evidence>
<sequence>MEMLDGNKLDREHDLAWSGQVLTAFHYFNKLPPELRSIVWECVAYFPQPDIYAEAITHWSTSDAANRNDPLSDTFFDARRRAPVVIHVCMESRQVEWRVYIPCNTTKRGGISSFVFINPIVDRINIVFSDDDDEDFGDLDSEEFIVRSTAFFYRITSSQGTPDTSDDIPGTTNNAAGFFQF</sequence>
<gene>
    <name evidence="2" type="ORF">BP6252_13267</name>
</gene>
<dbReference type="PANTHER" id="PTHR35910">
    <property type="entry name" value="2EXR DOMAIN-CONTAINING PROTEIN"/>
    <property type="match status" value="1"/>
</dbReference>
<accession>A0A3D8QAJ1</accession>
<organism evidence="2 3">
    <name type="scientific">Coleophoma cylindrospora</name>
    <dbReference type="NCBI Taxonomy" id="1849047"/>
    <lineage>
        <taxon>Eukaryota</taxon>
        <taxon>Fungi</taxon>
        <taxon>Dikarya</taxon>
        <taxon>Ascomycota</taxon>
        <taxon>Pezizomycotina</taxon>
        <taxon>Leotiomycetes</taxon>
        <taxon>Helotiales</taxon>
        <taxon>Dermateaceae</taxon>
        <taxon>Coleophoma</taxon>
    </lineage>
</organism>
<proteinExistence type="predicted"/>
<evidence type="ECO:0000259" key="1">
    <source>
        <dbReference type="Pfam" id="PF20150"/>
    </source>
</evidence>